<feature type="signal peptide" evidence="1">
    <location>
        <begin position="1"/>
        <end position="21"/>
    </location>
</feature>
<dbReference type="AlphaFoldDB" id="A0A9J6RS14"/>
<accession>A0A9J6RS14</accession>
<protein>
    <submittedName>
        <fullName evidence="2">TIGR04219 family outer membrane beta-barrel protein</fullName>
    </submittedName>
</protein>
<dbReference type="NCBIfam" id="TIGR04219">
    <property type="entry name" value="OMP_w_GlyGly"/>
    <property type="match status" value="1"/>
</dbReference>
<keyword evidence="3" id="KW-1185">Reference proteome</keyword>
<reference evidence="2 3" key="1">
    <citation type="submission" date="2022-12" db="EMBL/GenBank/DDBJ databases">
        <title>Dasania phycosphaerae sp. nov., isolated from particulate material of the south coast of Korea.</title>
        <authorList>
            <person name="Jiang Y."/>
        </authorList>
    </citation>
    <scope>NUCLEOTIDE SEQUENCE [LARGE SCALE GENOMIC DNA]</scope>
    <source>
        <strain evidence="2 3">GY-19</strain>
    </source>
</reference>
<feature type="chain" id="PRO_5039891671" evidence="1">
    <location>
        <begin position="22"/>
        <end position="248"/>
    </location>
</feature>
<dbReference type="InterPro" id="IPR026387">
    <property type="entry name" value="OMP_w_GlyGly"/>
</dbReference>
<organism evidence="2 3">
    <name type="scientific">Dasania phycosphaerae</name>
    <dbReference type="NCBI Taxonomy" id="2950436"/>
    <lineage>
        <taxon>Bacteria</taxon>
        <taxon>Pseudomonadati</taxon>
        <taxon>Pseudomonadota</taxon>
        <taxon>Gammaproteobacteria</taxon>
        <taxon>Cellvibrionales</taxon>
        <taxon>Spongiibacteraceae</taxon>
        <taxon>Dasania</taxon>
    </lineage>
</organism>
<dbReference type="EMBL" id="JAPTGG010000021">
    <property type="protein sequence ID" value="MCZ0867065.1"/>
    <property type="molecule type" value="Genomic_DNA"/>
</dbReference>
<evidence type="ECO:0000256" key="1">
    <source>
        <dbReference type="SAM" id="SignalP"/>
    </source>
</evidence>
<evidence type="ECO:0000313" key="2">
    <source>
        <dbReference type="EMBL" id="MCZ0867065.1"/>
    </source>
</evidence>
<name>A0A9J6RS14_9GAMM</name>
<gene>
    <name evidence="2" type="ORF">O0V09_17845</name>
</gene>
<dbReference type="RefSeq" id="WP_258332994.1">
    <property type="nucleotide sequence ID" value="NZ_JAPTGG010000021.1"/>
</dbReference>
<sequence>MKKTTLAGAIALSLLSTAATADTLGFRVGANSWQQDFSGDIQSGDAGDIVDMQDTLGFDDESNNNFYVAIEHPIPLIPNVMLARTEMEINASSDASFNFDGVDYTADIKATADLSHTDATLYYEILDNWVSLDIGFTVRAFDEGFSISGTAGGTTESSEFDVDVVLPMLYVGAKFELPLSGLYVRASGNGISYDGDSVLDYQAAIGYEHSIGLGIEAGFRSFEIEYEDDDENADLTIDGAFLGVFYHF</sequence>
<evidence type="ECO:0000313" key="3">
    <source>
        <dbReference type="Proteomes" id="UP001069090"/>
    </source>
</evidence>
<keyword evidence="1" id="KW-0732">Signal</keyword>
<comment type="caution">
    <text evidence="2">The sequence shown here is derived from an EMBL/GenBank/DDBJ whole genome shotgun (WGS) entry which is preliminary data.</text>
</comment>
<proteinExistence type="predicted"/>
<dbReference type="Proteomes" id="UP001069090">
    <property type="component" value="Unassembled WGS sequence"/>
</dbReference>